<evidence type="ECO:0000256" key="10">
    <source>
        <dbReference type="SAM" id="Phobius"/>
    </source>
</evidence>
<dbReference type="SUPFAM" id="SSF56601">
    <property type="entry name" value="beta-lactamase/transpeptidase-like"/>
    <property type="match status" value="1"/>
</dbReference>
<dbReference type="InterPro" id="IPR050515">
    <property type="entry name" value="Beta-lactam/transpept"/>
</dbReference>
<dbReference type="InterPro" id="IPR036138">
    <property type="entry name" value="PBP_dimer_sf"/>
</dbReference>
<evidence type="ECO:0000259" key="11">
    <source>
        <dbReference type="Pfam" id="PF00905"/>
    </source>
</evidence>
<dbReference type="InterPro" id="IPR001460">
    <property type="entry name" value="PCN-bd_Tpept"/>
</dbReference>
<dbReference type="Proteomes" id="UP000034175">
    <property type="component" value="Unassembled WGS sequence"/>
</dbReference>
<dbReference type="GO" id="GO:0005886">
    <property type="term" value="C:plasma membrane"/>
    <property type="evidence" value="ECO:0007669"/>
    <property type="project" value="UniProtKB-SubCell"/>
</dbReference>
<dbReference type="PANTHER" id="PTHR30627">
    <property type="entry name" value="PEPTIDOGLYCAN D,D-TRANSPEPTIDASE"/>
    <property type="match status" value="1"/>
</dbReference>
<organism evidence="13 14">
    <name type="scientific">Candidatus Magasanikbacteria bacterium GW2011_GWA2_46_17</name>
    <dbReference type="NCBI Taxonomy" id="1619042"/>
    <lineage>
        <taxon>Bacteria</taxon>
        <taxon>Candidatus Magasanikiibacteriota</taxon>
    </lineage>
</organism>
<dbReference type="GO" id="GO:0008360">
    <property type="term" value="P:regulation of cell shape"/>
    <property type="evidence" value="ECO:0007669"/>
    <property type="project" value="UniProtKB-KW"/>
</dbReference>
<keyword evidence="9" id="KW-0961">Cell wall biogenesis/degradation</keyword>
<keyword evidence="7 10" id="KW-1133">Transmembrane helix</keyword>
<evidence type="ECO:0000256" key="2">
    <source>
        <dbReference type="ARBA" id="ARBA00004236"/>
    </source>
</evidence>
<keyword evidence="6" id="KW-0573">Peptidoglycan synthesis</keyword>
<evidence type="ECO:0000256" key="3">
    <source>
        <dbReference type="ARBA" id="ARBA00022475"/>
    </source>
</evidence>
<keyword evidence="4 10" id="KW-0812">Transmembrane</keyword>
<dbReference type="EMBL" id="LCMA01000011">
    <property type="protein sequence ID" value="KKU26195.1"/>
    <property type="molecule type" value="Genomic_DNA"/>
</dbReference>
<evidence type="ECO:0000256" key="9">
    <source>
        <dbReference type="ARBA" id="ARBA00023316"/>
    </source>
</evidence>
<comment type="caution">
    <text evidence="13">The sequence shown here is derived from an EMBL/GenBank/DDBJ whole genome shotgun (WGS) entry which is preliminary data.</text>
</comment>
<dbReference type="GO" id="GO:0008658">
    <property type="term" value="F:penicillin binding"/>
    <property type="evidence" value="ECO:0007669"/>
    <property type="project" value="InterPro"/>
</dbReference>
<protein>
    <submittedName>
        <fullName evidence="13">Penicillin-binding protein 2</fullName>
    </submittedName>
</protein>
<keyword evidence="8 10" id="KW-0472">Membrane</keyword>
<evidence type="ECO:0000256" key="5">
    <source>
        <dbReference type="ARBA" id="ARBA00022960"/>
    </source>
</evidence>
<dbReference type="Gene3D" id="3.90.1310.10">
    <property type="entry name" value="Penicillin-binding protein 2a (Domain 2)"/>
    <property type="match status" value="1"/>
</dbReference>
<feature type="domain" description="Penicillin-binding protein dimerisation" evidence="12">
    <location>
        <begin position="123"/>
        <end position="189"/>
    </location>
</feature>
<evidence type="ECO:0000313" key="13">
    <source>
        <dbReference type="EMBL" id="KKU26195.1"/>
    </source>
</evidence>
<keyword evidence="3" id="KW-1003">Cell membrane</keyword>
<evidence type="ECO:0000313" key="14">
    <source>
        <dbReference type="Proteomes" id="UP000034175"/>
    </source>
</evidence>
<reference evidence="13 14" key="1">
    <citation type="journal article" date="2015" name="Nature">
        <title>rRNA introns, odd ribosomes, and small enigmatic genomes across a large radiation of phyla.</title>
        <authorList>
            <person name="Brown C.T."/>
            <person name="Hug L.A."/>
            <person name="Thomas B.C."/>
            <person name="Sharon I."/>
            <person name="Castelle C.J."/>
            <person name="Singh A."/>
            <person name="Wilkins M.J."/>
            <person name="Williams K.H."/>
            <person name="Banfield J.F."/>
        </authorList>
    </citation>
    <scope>NUCLEOTIDE SEQUENCE [LARGE SCALE GENOMIC DNA]</scope>
</reference>
<dbReference type="PANTHER" id="PTHR30627:SF2">
    <property type="entry name" value="PEPTIDOGLYCAN D,D-TRANSPEPTIDASE MRDA"/>
    <property type="match status" value="1"/>
</dbReference>
<evidence type="ECO:0000256" key="8">
    <source>
        <dbReference type="ARBA" id="ARBA00023136"/>
    </source>
</evidence>
<keyword evidence="5" id="KW-0133">Cell shape</keyword>
<evidence type="ECO:0000256" key="1">
    <source>
        <dbReference type="ARBA" id="ARBA00004167"/>
    </source>
</evidence>
<dbReference type="Gene3D" id="3.40.710.10">
    <property type="entry name" value="DD-peptidase/beta-lactamase superfamily"/>
    <property type="match status" value="1"/>
</dbReference>
<feature type="domain" description="Penicillin-binding protein transpeptidase" evidence="11">
    <location>
        <begin position="231"/>
        <end position="545"/>
    </location>
</feature>
<dbReference type="InterPro" id="IPR005311">
    <property type="entry name" value="PBP_dimer"/>
</dbReference>
<dbReference type="SUPFAM" id="SSF56519">
    <property type="entry name" value="Penicillin binding protein dimerisation domain"/>
    <property type="match status" value="1"/>
</dbReference>
<proteinExistence type="predicted"/>
<evidence type="ECO:0000256" key="7">
    <source>
        <dbReference type="ARBA" id="ARBA00022989"/>
    </source>
</evidence>
<dbReference type="GO" id="GO:0009252">
    <property type="term" value="P:peptidoglycan biosynthetic process"/>
    <property type="evidence" value="ECO:0007669"/>
    <property type="project" value="UniProtKB-KW"/>
</dbReference>
<evidence type="ECO:0000259" key="12">
    <source>
        <dbReference type="Pfam" id="PF03717"/>
    </source>
</evidence>
<comment type="subcellular location">
    <subcellularLocation>
        <location evidence="2">Cell membrane</location>
    </subcellularLocation>
    <subcellularLocation>
        <location evidence="1">Membrane</location>
        <topology evidence="1">Single-pass membrane protein</topology>
    </subcellularLocation>
</comment>
<accession>A0A0G1RZ33</accession>
<evidence type="ECO:0000256" key="4">
    <source>
        <dbReference type="ARBA" id="ARBA00022692"/>
    </source>
</evidence>
<gene>
    <name evidence="13" type="ORF">UX39_C0011G0009</name>
</gene>
<dbReference type="Pfam" id="PF00905">
    <property type="entry name" value="Transpeptidase"/>
    <property type="match status" value="1"/>
</dbReference>
<name>A0A0G1RZ33_9BACT</name>
<dbReference type="Pfam" id="PF03717">
    <property type="entry name" value="PBP_dimer"/>
    <property type="match status" value="1"/>
</dbReference>
<dbReference type="GO" id="GO:0071555">
    <property type="term" value="P:cell wall organization"/>
    <property type="evidence" value="ECO:0007669"/>
    <property type="project" value="UniProtKB-KW"/>
</dbReference>
<dbReference type="AlphaFoldDB" id="A0A0G1RZ33"/>
<feature type="transmembrane region" description="Helical" evidence="10">
    <location>
        <begin position="51"/>
        <end position="71"/>
    </location>
</feature>
<dbReference type="InterPro" id="IPR012338">
    <property type="entry name" value="Beta-lactam/transpept-like"/>
</dbReference>
<dbReference type="GO" id="GO:0071972">
    <property type="term" value="F:peptidoglycan L,D-transpeptidase activity"/>
    <property type="evidence" value="ECO:0007669"/>
    <property type="project" value="TreeGrafter"/>
</dbReference>
<evidence type="ECO:0000256" key="6">
    <source>
        <dbReference type="ARBA" id="ARBA00022984"/>
    </source>
</evidence>
<sequence length="573" mass="63536">MSIFKRNVSKKRWEGREIDPDEILLDATNLPKFDQSQFEGRLEKPLKKSTVVTTGVIFMVVLLAFAVKISLLQIEQGTSYALKSAANSLRQTIIFPERGVIYDRNKILLVSNSSSEKNNEFAKRTYAPIQGMAHILGYIRYPAKDSNGFYYQDRYEGLDGVEKIYNTALAGKNGLKIVEVNAHGEIEAESPGQLEPPKSGVNIVLSVDSRLQSKLYEITKDLALEIGFDGGAAAIMDITNGEILAAVSYPEYDSGVMSDGTNSIKIKNFINSTQKPFLNRVISGLYTPGSILKPFVALAALKEEIIDPKKKILSTGSIAVQNPFDPKKKSVFKDWKIHGYVDMREALAVSSDVYFYEIGGGFEDQIGLGIEKIEKYLRLFGFGETLEGNPLLNKTGSIPSPAWKKENFEGDPWRVGDTYNTSIGQYGFQVTPLQVVRAVAAIANGGTLMSPTLLKINELEASQYLQTLPFTEEQVRIIKEGMRLAVTAGTAKALNIPEVSVAAKTGTAELGIYKKFVNSWIVGFFPYEKPRFAFAVIMEKGPYDNTVGGLYVMRKLLEWMAVHTPEYLIESEK</sequence>